<dbReference type="Pfam" id="PF20635">
    <property type="entry name" value="SMN_YG-box"/>
    <property type="match status" value="1"/>
</dbReference>
<comment type="subcellular location">
    <subcellularLocation>
        <location evidence="1">Cytoplasm</location>
        <location evidence="1">Myofibril</location>
        <location evidence="1">Sarcomere</location>
        <location evidence="1">Z line</location>
    </subcellularLocation>
    <subcellularLocation>
        <location evidence="2">Nucleus</location>
        <location evidence="2">Cajal body</location>
    </subcellularLocation>
    <subcellularLocation>
        <location evidence="8">Nucleus</location>
        <location evidence="8">Gem</location>
    </subcellularLocation>
</comment>
<dbReference type="InterPro" id="IPR049481">
    <property type="entry name" value="SMN_G2-BD"/>
</dbReference>
<dbReference type="RefSeq" id="XP_022333779.1">
    <property type="nucleotide sequence ID" value="XM_022478071.1"/>
</dbReference>
<feature type="region of interest" description="Disordered" evidence="9">
    <location>
        <begin position="132"/>
        <end position="199"/>
    </location>
</feature>
<evidence type="ECO:0000313" key="11">
    <source>
        <dbReference type="Proteomes" id="UP000694844"/>
    </source>
</evidence>
<proteinExistence type="inferred from homology"/>
<dbReference type="GO" id="GO:0015030">
    <property type="term" value="C:Cajal body"/>
    <property type="evidence" value="ECO:0007669"/>
    <property type="project" value="UniProtKB-SubCell"/>
</dbReference>
<dbReference type="InterPro" id="IPR010304">
    <property type="entry name" value="SMN_Tudor"/>
</dbReference>
<accession>A0A8B8E236</accession>
<keyword evidence="7" id="KW-0539">Nucleus</keyword>
<dbReference type="OrthoDB" id="197400at2759"/>
<feature type="domain" description="Tudor" evidence="10">
    <location>
        <begin position="87"/>
        <end position="147"/>
    </location>
</feature>
<dbReference type="GO" id="GO:0097504">
    <property type="term" value="C:Gemini of Cajal bodies"/>
    <property type="evidence" value="ECO:0007669"/>
    <property type="project" value="UniProtKB-SubCell"/>
</dbReference>
<dbReference type="InterPro" id="IPR002999">
    <property type="entry name" value="Tudor"/>
</dbReference>
<comment type="similarity">
    <text evidence="3">Belongs to the SMN family.</text>
</comment>
<dbReference type="GO" id="GO:0003723">
    <property type="term" value="F:RNA binding"/>
    <property type="evidence" value="ECO:0007669"/>
    <property type="project" value="InterPro"/>
</dbReference>
<evidence type="ECO:0000256" key="8">
    <source>
        <dbReference type="ARBA" id="ARBA00034695"/>
    </source>
</evidence>
<dbReference type="GeneID" id="111130828"/>
<evidence type="ECO:0000313" key="12">
    <source>
        <dbReference type="RefSeq" id="XP_022333779.1"/>
    </source>
</evidence>
<dbReference type="InterPro" id="IPR040424">
    <property type="entry name" value="Smn1"/>
</dbReference>
<organism evidence="11 12">
    <name type="scientific">Crassostrea virginica</name>
    <name type="common">Eastern oyster</name>
    <dbReference type="NCBI Taxonomy" id="6565"/>
    <lineage>
        <taxon>Eukaryota</taxon>
        <taxon>Metazoa</taxon>
        <taxon>Spiralia</taxon>
        <taxon>Lophotrochozoa</taxon>
        <taxon>Mollusca</taxon>
        <taxon>Bivalvia</taxon>
        <taxon>Autobranchia</taxon>
        <taxon>Pteriomorphia</taxon>
        <taxon>Ostreida</taxon>
        <taxon>Ostreoidea</taxon>
        <taxon>Ostreidae</taxon>
        <taxon>Crassostrea</taxon>
    </lineage>
</organism>
<evidence type="ECO:0000256" key="9">
    <source>
        <dbReference type="SAM" id="MobiDB-lite"/>
    </source>
</evidence>
<feature type="region of interest" description="Disordered" evidence="9">
    <location>
        <begin position="56"/>
        <end position="90"/>
    </location>
</feature>
<evidence type="ECO:0000256" key="2">
    <source>
        <dbReference type="ARBA" id="ARBA00004408"/>
    </source>
</evidence>
<dbReference type="KEGG" id="cvn:111130828"/>
<keyword evidence="4" id="KW-0963">Cytoplasm</keyword>
<evidence type="ECO:0000256" key="3">
    <source>
        <dbReference type="ARBA" id="ARBA00005371"/>
    </source>
</evidence>
<dbReference type="SMART" id="SM00333">
    <property type="entry name" value="TUDOR"/>
    <property type="match status" value="1"/>
</dbReference>
<dbReference type="GO" id="GO:0006397">
    <property type="term" value="P:mRNA processing"/>
    <property type="evidence" value="ECO:0007669"/>
    <property type="project" value="UniProtKB-KW"/>
</dbReference>
<dbReference type="Proteomes" id="UP000694844">
    <property type="component" value="Chromosome 4"/>
</dbReference>
<reference evidence="12" key="1">
    <citation type="submission" date="2025-08" db="UniProtKB">
        <authorList>
            <consortium name="RefSeq"/>
        </authorList>
    </citation>
    <scope>IDENTIFICATION</scope>
    <source>
        <tissue evidence="12">Whole sample</tissue>
    </source>
</reference>
<protein>
    <submittedName>
        <fullName evidence="12">Survival motor neuron protein-like</fullName>
    </submittedName>
</protein>
<feature type="compositionally biased region" description="Polar residues" evidence="9">
    <location>
        <begin position="169"/>
        <end position="183"/>
    </location>
</feature>
<dbReference type="InterPro" id="IPR047298">
    <property type="entry name" value="Tudor_SMN_eumet"/>
</dbReference>
<dbReference type="AlphaFoldDB" id="A0A8B8E236"/>
<dbReference type="Pfam" id="PF06003">
    <property type="entry name" value="SMN_Tudor"/>
    <property type="match status" value="1"/>
</dbReference>
<evidence type="ECO:0000256" key="4">
    <source>
        <dbReference type="ARBA" id="ARBA00022490"/>
    </source>
</evidence>
<keyword evidence="11" id="KW-1185">Reference proteome</keyword>
<evidence type="ECO:0000256" key="6">
    <source>
        <dbReference type="ARBA" id="ARBA00023187"/>
    </source>
</evidence>
<dbReference type="GO" id="GO:0030018">
    <property type="term" value="C:Z disc"/>
    <property type="evidence" value="ECO:0007669"/>
    <property type="project" value="UniProtKB-SubCell"/>
</dbReference>
<evidence type="ECO:0000256" key="5">
    <source>
        <dbReference type="ARBA" id="ARBA00022664"/>
    </source>
</evidence>
<dbReference type="InterPro" id="IPR047313">
    <property type="entry name" value="SMN_C"/>
</dbReference>
<keyword evidence="6" id="KW-0508">mRNA splicing</keyword>
<dbReference type="SUPFAM" id="SSF63748">
    <property type="entry name" value="Tudor/PWWP/MBT"/>
    <property type="match status" value="1"/>
</dbReference>
<dbReference type="CDD" id="cd22852">
    <property type="entry name" value="SMN_C"/>
    <property type="match status" value="1"/>
</dbReference>
<keyword evidence="5" id="KW-0507">mRNA processing</keyword>
<dbReference type="CDD" id="cd20398">
    <property type="entry name" value="Tudor_SMN"/>
    <property type="match status" value="1"/>
</dbReference>
<evidence type="ECO:0000259" key="10">
    <source>
        <dbReference type="PROSITE" id="PS50304"/>
    </source>
</evidence>
<name>A0A8B8E236_CRAVI</name>
<feature type="compositionally biased region" description="Basic and acidic residues" evidence="9">
    <location>
        <begin position="56"/>
        <end position="69"/>
    </location>
</feature>
<evidence type="ECO:0000256" key="1">
    <source>
        <dbReference type="ARBA" id="ARBA00004216"/>
    </source>
</evidence>
<feature type="compositionally biased region" description="Basic residues" evidence="9">
    <location>
        <begin position="70"/>
        <end position="88"/>
    </location>
</feature>
<feature type="region of interest" description="Disordered" evidence="9">
    <location>
        <begin position="218"/>
        <end position="241"/>
    </location>
</feature>
<evidence type="ECO:0000256" key="7">
    <source>
        <dbReference type="ARBA" id="ARBA00023242"/>
    </source>
</evidence>
<dbReference type="Gene3D" id="3.40.190.10">
    <property type="entry name" value="Periplasmic binding protein-like II"/>
    <property type="match status" value="1"/>
</dbReference>
<dbReference type="Gene3D" id="2.30.30.140">
    <property type="match status" value="1"/>
</dbReference>
<dbReference type="PANTHER" id="PTHR39267">
    <property type="entry name" value="SURVIVAL MOTOR NEURON-LIKE PROTEIN 1"/>
    <property type="match status" value="1"/>
</dbReference>
<dbReference type="PROSITE" id="PS50304">
    <property type="entry name" value="TUDOR"/>
    <property type="match status" value="1"/>
</dbReference>
<dbReference type="GO" id="GO:0008380">
    <property type="term" value="P:RNA splicing"/>
    <property type="evidence" value="ECO:0007669"/>
    <property type="project" value="UniProtKB-KW"/>
</dbReference>
<dbReference type="CDD" id="cd22851">
    <property type="entry name" value="SMN_N"/>
    <property type="match status" value="1"/>
</dbReference>
<sequence length="287" mass="32001">MYFGFMSNMAASASSGTVLFQRGRHGSDSETDLWDDTALIKAYDNAISLVKAQIKKDQGLTDEEKPETTHKKHKSGKRKKRHRKKKQWKAGDQCRAVFSEDGLVYDAEILSVDQQAGTCVVRYRGYGNEEEHILDNLKPAPGRRPRPQQKMSDAEVGSLADSMDWCGQRSETSSKGPGSSQHNHSPHPRGGFPWPGHPSMSSFPSQFPFPGMSSFPHFSNPLPNTSNIPFMPPPPPPMGEDGMDEDGEAMCSMLMAWYMSGYHTGYYQGMKQGRQLGRNSPHPDSFR</sequence>
<dbReference type="PANTHER" id="PTHR39267:SF1">
    <property type="entry name" value="SURVIVAL MOTOR NEURON PROTEIN"/>
    <property type="match status" value="1"/>
</dbReference>
<dbReference type="Pfam" id="PF20636">
    <property type="entry name" value="SMN_G2-BD"/>
    <property type="match status" value="1"/>
</dbReference>
<gene>
    <name evidence="12" type="primary">LOC111130828</name>
</gene>